<keyword evidence="1" id="KW-0472">Membrane</keyword>
<gene>
    <name evidence="2" type="ORF">FAZ21_02115</name>
</gene>
<dbReference type="RefSeq" id="WP_136771617.1">
    <property type="nucleotide sequence ID" value="NZ_SUMF01000001.1"/>
</dbReference>
<evidence type="ECO:0000313" key="3">
    <source>
        <dbReference type="Proteomes" id="UP000310016"/>
    </source>
</evidence>
<evidence type="ECO:0000256" key="1">
    <source>
        <dbReference type="SAM" id="Phobius"/>
    </source>
</evidence>
<feature type="transmembrane region" description="Helical" evidence="1">
    <location>
        <begin position="225"/>
        <end position="246"/>
    </location>
</feature>
<accession>A0A4U0QCF9</accession>
<evidence type="ECO:0000313" key="2">
    <source>
        <dbReference type="EMBL" id="TJZ79103.1"/>
    </source>
</evidence>
<dbReference type="AlphaFoldDB" id="A0A4U0QCF9"/>
<dbReference type="EMBL" id="SUMF01000001">
    <property type="protein sequence ID" value="TJZ79103.1"/>
    <property type="molecule type" value="Genomic_DNA"/>
</dbReference>
<protein>
    <submittedName>
        <fullName evidence="2">DUF805 domain-containing protein</fullName>
    </submittedName>
</protein>
<feature type="transmembrane region" description="Helical" evidence="1">
    <location>
        <begin position="282"/>
        <end position="315"/>
    </location>
</feature>
<proteinExistence type="predicted"/>
<keyword evidence="1" id="KW-1133">Transmembrane helix</keyword>
<dbReference type="GO" id="GO:0016020">
    <property type="term" value="C:membrane"/>
    <property type="evidence" value="ECO:0007669"/>
    <property type="project" value="InterPro"/>
</dbReference>
<keyword evidence="3" id="KW-1185">Reference proteome</keyword>
<reference evidence="2 3" key="1">
    <citation type="submission" date="2019-04" db="EMBL/GenBank/DDBJ databases">
        <title>Chitiniphilus eburnea sp. nov., a novel chitinolytic bacterium isolated from aquaculture sludge.</title>
        <authorList>
            <person name="Sheng M."/>
        </authorList>
    </citation>
    <scope>NUCLEOTIDE SEQUENCE [LARGE SCALE GENOMIC DNA]</scope>
    <source>
        <strain evidence="2 3">HX-2-15</strain>
    </source>
</reference>
<keyword evidence="1" id="KW-0812">Transmembrane</keyword>
<dbReference type="Pfam" id="PF05656">
    <property type="entry name" value="DUF805"/>
    <property type="match status" value="1"/>
</dbReference>
<comment type="caution">
    <text evidence="2">The sequence shown here is derived from an EMBL/GenBank/DDBJ whole genome shotgun (WGS) entry which is preliminary data.</text>
</comment>
<dbReference type="OrthoDB" id="9812349at2"/>
<dbReference type="Proteomes" id="UP000310016">
    <property type="component" value="Unassembled WGS sequence"/>
</dbReference>
<name>A0A4U0QCF9_9NEIS</name>
<feature type="transmembrane region" description="Helical" evidence="1">
    <location>
        <begin position="335"/>
        <end position="357"/>
    </location>
</feature>
<sequence>MSDTVRLVLTGAVLPGHTRESLLHNLGGLLKLERERVATLLDDAPTVIKQQLPLEHLGAYLPLLERTGAVVRVEHPDGRLYQPRHAAAPDAFPTLLDDLPPVASPTPQVAPAPMQPVVAVVPTVEVIGPAEAPLALAEAEEETMNCPGCGHAQRKRTLCIACGVDMPRLAAAQVQTKREARDEIQAARGEIVRPLSGRAEPGVDCYETPALFGLSPVGRLGRMRYLAYSLGLILALIPGVLVFSIALVFLQGFWVVFAMAWAWMYIRLIVFRLHDINLSGWWVAAGVGLPSLVSLIDLRFGALASALVTVASLGLSFLPGNDGENQFGAPAAPPTMLINIVAIVSLALTLLSLPWVLQSHAVRGEDKSLDDDQMVEVI</sequence>
<dbReference type="InterPro" id="IPR008523">
    <property type="entry name" value="DUF805"/>
</dbReference>
<feature type="transmembrane region" description="Helical" evidence="1">
    <location>
        <begin position="252"/>
        <end position="270"/>
    </location>
</feature>
<organism evidence="2 3">
    <name type="scientific">Chitiniphilus eburneus</name>
    <dbReference type="NCBI Taxonomy" id="2571148"/>
    <lineage>
        <taxon>Bacteria</taxon>
        <taxon>Pseudomonadati</taxon>
        <taxon>Pseudomonadota</taxon>
        <taxon>Betaproteobacteria</taxon>
        <taxon>Neisseriales</taxon>
        <taxon>Chitinibacteraceae</taxon>
        <taxon>Chitiniphilus</taxon>
    </lineage>
</organism>